<evidence type="ECO:0000256" key="1">
    <source>
        <dbReference type="ARBA" id="ARBA00005439"/>
    </source>
</evidence>
<evidence type="ECO:0000256" key="3">
    <source>
        <dbReference type="ARBA" id="ARBA00022917"/>
    </source>
</evidence>
<evidence type="ECO:0000313" key="8">
    <source>
        <dbReference type="Proteomes" id="UP000034050"/>
    </source>
</evidence>
<comment type="caution">
    <text evidence="7">The sequence shown here is derived from an EMBL/GenBank/DDBJ whole genome shotgun (WGS) entry which is preliminary data.</text>
</comment>
<organism evidence="7 8">
    <name type="scientific">Candidatus Gottesmanbacteria bacterium GW2011_GWB1_43_11</name>
    <dbReference type="NCBI Taxonomy" id="1618446"/>
    <lineage>
        <taxon>Bacteria</taxon>
        <taxon>Candidatus Gottesmaniibacteriota</taxon>
    </lineage>
</organism>
<gene>
    <name evidence="7" type="ORF">UV61_C0026G0005</name>
</gene>
<dbReference type="InterPro" id="IPR019815">
    <property type="entry name" value="Translation_initiation_fac_3_C"/>
</dbReference>
<dbReference type="GO" id="GO:0016020">
    <property type="term" value="C:membrane"/>
    <property type="evidence" value="ECO:0007669"/>
    <property type="project" value="TreeGrafter"/>
</dbReference>
<feature type="domain" description="Translation initiation factor 3 C-terminal" evidence="5">
    <location>
        <begin position="69"/>
        <end position="147"/>
    </location>
</feature>
<keyword evidence="3" id="KW-0648">Protein biosynthesis</keyword>
<dbReference type="AlphaFoldDB" id="A0A0G1CGM3"/>
<dbReference type="NCBIfam" id="TIGR00168">
    <property type="entry name" value="infC"/>
    <property type="match status" value="1"/>
</dbReference>
<feature type="domain" description="Translation initiation factor 3 N-terminal" evidence="6">
    <location>
        <begin position="2"/>
        <end position="60"/>
    </location>
</feature>
<evidence type="ECO:0000256" key="2">
    <source>
        <dbReference type="ARBA" id="ARBA00022540"/>
    </source>
</evidence>
<dbReference type="STRING" id="1618446.UV61_C0026G0005"/>
<dbReference type="Gene3D" id="3.10.20.80">
    <property type="entry name" value="Translation initiation factor 3 (IF-3), N-terminal domain"/>
    <property type="match status" value="1"/>
</dbReference>
<dbReference type="InterPro" id="IPR036787">
    <property type="entry name" value="T_IF-3_N_sf"/>
</dbReference>
<dbReference type="Pfam" id="PF05198">
    <property type="entry name" value="IF3_N"/>
    <property type="match status" value="1"/>
</dbReference>
<sequence length="158" mass="17970">MRLLDETGKQIGVVTKEEALRLGREASKDVVEIASNAQPPVAKLIDFKKFKYLEAKKTREEKKKQKNVGVKEIRLRPFIGQHDLDTRLARAKEFLTDGNQLKISIPFRGREITRKEFGHDVLNRFLSALSDIKVVRPAHFEGKVLIAQVVGDKKSPKP</sequence>
<reference evidence="7 8" key="1">
    <citation type="journal article" date="2015" name="Nature">
        <title>rRNA introns, odd ribosomes, and small enigmatic genomes across a large radiation of phyla.</title>
        <authorList>
            <person name="Brown C.T."/>
            <person name="Hug L.A."/>
            <person name="Thomas B.C."/>
            <person name="Sharon I."/>
            <person name="Castelle C.J."/>
            <person name="Singh A."/>
            <person name="Wilkins M.J."/>
            <person name="Williams K.H."/>
            <person name="Banfield J.F."/>
        </authorList>
    </citation>
    <scope>NUCLEOTIDE SEQUENCE [LARGE SCALE GENOMIC DNA]</scope>
</reference>
<evidence type="ECO:0000259" key="6">
    <source>
        <dbReference type="Pfam" id="PF05198"/>
    </source>
</evidence>
<proteinExistence type="inferred from homology"/>
<dbReference type="InterPro" id="IPR019814">
    <property type="entry name" value="Translation_initiation_fac_3_N"/>
</dbReference>
<name>A0A0G1CGM3_9BACT</name>
<dbReference type="SUPFAM" id="SSF54364">
    <property type="entry name" value="Translation initiation factor IF3, N-terminal domain"/>
    <property type="match status" value="1"/>
</dbReference>
<dbReference type="PANTHER" id="PTHR10938:SF0">
    <property type="entry name" value="TRANSLATION INITIATION FACTOR IF-3, MITOCHONDRIAL"/>
    <property type="match status" value="1"/>
</dbReference>
<evidence type="ECO:0000256" key="4">
    <source>
        <dbReference type="NCBIfam" id="TIGR00168"/>
    </source>
</evidence>
<evidence type="ECO:0000259" key="5">
    <source>
        <dbReference type="Pfam" id="PF00707"/>
    </source>
</evidence>
<dbReference type="Gene3D" id="3.30.110.10">
    <property type="entry name" value="Translation initiation factor 3 (IF-3), C-terminal domain"/>
    <property type="match status" value="1"/>
</dbReference>
<dbReference type="GO" id="GO:0043022">
    <property type="term" value="F:ribosome binding"/>
    <property type="evidence" value="ECO:0007669"/>
    <property type="project" value="TreeGrafter"/>
</dbReference>
<dbReference type="Pfam" id="PF00707">
    <property type="entry name" value="IF3_C"/>
    <property type="match status" value="1"/>
</dbReference>
<dbReference type="PANTHER" id="PTHR10938">
    <property type="entry name" value="TRANSLATION INITIATION FACTOR IF-3"/>
    <property type="match status" value="1"/>
</dbReference>
<protein>
    <recommendedName>
        <fullName evidence="4">Translation initiation factor IF-3</fullName>
    </recommendedName>
</protein>
<dbReference type="InterPro" id="IPR001288">
    <property type="entry name" value="Translation_initiation_fac_3"/>
</dbReference>
<dbReference type="EMBL" id="LCFD01000026">
    <property type="protein sequence ID" value="KKS84672.1"/>
    <property type="molecule type" value="Genomic_DNA"/>
</dbReference>
<dbReference type="InterPro" id="IPR036788">
    <property type="entry name" value="T_IF-3_C_sf"/>
</dbReference>
<comment type="similarity">
    <text evidence="1">Belongs to the IF-3 family.</text>
</comment>
<dbReference type="GO" id="GO:0005829">
    <property type="term" value="C:cytosol"/>
    <property type="evidence" value="ECO:0007669"/>
    <property type="project" value="TreeGrafter"/>
</dbReference>
<dbReference type="Proteomes" id="UP000034050">
    <property type="component" value="Unassembled WGS sequence"/>
</dbReference>
<dbReference type="SUPFAM" id="SSF55200">
    <property type="entry name" value="Translation initiation factor IF3, C-terminal domain"/>
    <property type="match status" value="1"/>
</dbReference>
<accession>A0A0G1CGM3</accession>
<keyword evidence="2 7" id="KW-0396">Initiation factor</keyword>
<evidence type="ECO:0000313" key="7">
    <source>
        <dbReference type="EMBL" id="KKS84672.1"/>
    </source>
</evidence>
<dbReference type="GO" id="GO:0003743">
    <property type="term" value="F:translation initiation factor activity"/>
    <property type="evidence" value="ECO:0007669"/>
    <property type="project" value="UniProtKB-UniRule"/>
</dbReference>
<dbReference type="GO" id="GO:0032790">
    <property type="term" value="P:ribosome disassembly"/>
    <property type="evidence" value="ECO:0007669"/>
    <property type="project" value="TreeGrafter"/>
</dbReference>